<dbReference type="EMBL" id="CP018889">
    <property type="protein sequence ID" value="AUI69651.1"/>
    <property type="molecule type" value="Genomic_DNA"/>
</dbReference>
<dbReference type="InterPro" id="IPR029057">
    <property type="entry name" value="PRTase-like"/>
</dbReference>
<dbReference type="RefSeq" id="WP_062152610.1">
    <property type="nucleotide sequence ID" value="NZ_CP012373.2"/>
</dbReference>
<proteinExistence type="predicted"/>
<dbReference type="Proteomes" id="UP000234271">
    <property type="component" value="Chromosome"/>
</dbReference>
<dbReference type="KEGG" id="blep:AL038_10505"/>
<keyword evidence="2" id="KW-1185">Reference proteome</keyword>
<protein>
    <submittedName>
        <fullName evidence="1">Uncharacterized protein</fullName>
    </submittedName>
</protein>
<dbReference type="Gene3D" id="3.40.50.2020">
    <property type="match status" value="1"/>
</dbReference>
<name>A0A2N9YGF5_9GAMM</name>
<dbReference type="OrthoDB" id="8479203at2"/>
<dbReference type="InterPro" id="IPR000836">
    <property type="entry name" value="PRTase_dom"/>
</dbReference>
<evidence type="ECO:0000313" key="1">
    <source>
        <dbReference type="EMBL" id="AUI69651.1"/>
    </source>
</evidence>
<organism evidence="1 2">
    <name type="scientific">Beggiatoa leptomitoformis</name>
    <dbReference type="NCBI Taxonomy" id="288004"/>
    <lineage>
        <taxon>Bacteria</taxon>
        <taxon>Pseudomonadati</taxon>
        <taxon>Pseudomonadota</taxon>
        <taxon>Gammaproteobacteria</taxon>
        <taxon>Thiotrichales</taxon>
        <taxon>Thiotrichaceae</taxon>
        <taxon>Beggiatoa</taxon>
    </lineage>
</organism>
<accession>A0A2N9YGF5</accession>
<dbReference type="CDD" id="cd06223">
    <property type="entry name" value="PRTases_typeI"/>
    <property type="match status" value="1"/>
</dbReference>
<evidence type="ECO:0000313" key="2">
    <source>
        <dbReference type="Proteomes" id="UP000234271"/>
    </source>
</evidence>
<gene>
    <name evidence="1" type="ORF">BLE401_13770</name>
</gene>
<sequence>MGIDVSPNKVVTFNATHNRLVNTNIEQIPMEHEITGCKISCIFQRRKSSSGDGNPLIYALKGKDGYSISRRELTKFLGSFYVLLEKILGQKSADIIVPMPSSHPIALIIARRIARRMNNQVLILNNLFQKKTIDEVSSELEDLLQNSLLSKKECRSIEQLIARLGKVKGKMFSMKNVDIKSRAYINPLKLSLHSPEISMTLLRIIVVDDLVASGSTLSAAVNLLRELYPNAHIEGICLFSKL</sequence>
<dbReference type="SUPFAM" id="SSF53271">
    <property type="entry name" value="PRTase-like"/>
    <property type="match status" value="1"/>
</dbReference>
<reference evidence="2" key="1">
    <citation type="submission" date="2016-12" db="EMBL/GenBank/DDBJ databases">
        <title>Complete Genome Sequence of Beggiatoa leptomitiformis D-401.</title>
        <authorList>
            <person name="Fomenkov A."/>
            <person name="Vincze T."/>
            <person name="Grabovich M."/>
            <person name="Anton B.P."/>
            <person name="Dubinina G."/>
            <person name="Orlova M."/>
            <person name="Belousova E."/>
            <person name="Roberts R.J."/>
        </authorList>
    </citation>
    <scope>NUCLEOTIDE SEQUENCE [LARGE SCALE GENOMIC DNA]</scope>
    <source>
        <strain evidence="2">D-401</strain>
    </source>
</reference>
<dbReference type="AlphaFoldDB" id="A0A2N9YGF5"/>